<evidence type="ECO:0000313" key="1">
    <source>
        <dbReference type="EMBL" id="EKT87638.1"/>
    </source>
</evidence>
<dbReference type="STRING" id="758847.LSS_05960"/>
<dbReference type="KEGG" id="lst:LSS_05960"/>
<name>K8Y1Y4_9LEPT</name>
<proteinExistence type="predicted"/>
<accession>K8Y1Y4</accession>
<protein>
    <submittedName>
        <fullName evidence="1">Uncharacterized protein</fullName>
    </submittedName>
</protein>
<sequence length="72" mass="8577">MDFLRSAIELIGTAVLNEDKEFVKTSTIFIILFFIRNLLSWDKFKILFTFRIPLVGYYKLSQKYLETIESTF</sequence>
<dbReference type="PATRIC" id="fig|758847.3.peg.1251"/>
<dbReference type="EMBL" id="CP006694">
    <property type="protein sequence ID" value="EKT87638.1"/>
    <property type="molecule type" value="Genomic_DNA"/>
</dbReference>
<dbReference type="AlphaFoldDB" id="K8Y1Y4"/>
<evidence type="ECO:0000313" key="2">
    <source>
        <dbReference type="Proteomes" id="UP000035800"/>
    </source>
</evidence>
<organism evidence="1 2">
    <name type="scientific">Leptospira santarosai serovar Shermani str. LT 821</name>
    <dbReference type="NCBI Taxonomy" id="758847"/>
    <lineage>
        <taxon>Bacteria</taxon>
        <taxon>Pseudomonadati</taxon>
        <taxon>Spirochaetota</taxon>
        <taxon>Spirochaetia</taxon>
        <taxon>Leptospirales</taxon>
        <taxon>Leptospiraceae</taxon>
        <taxon>Leptospira</taxon>
    </lineage>
</organism>
<dbReference type="Proteomes" id="UP000035800">
    <property type="component" value="Chromosome I"/>
</dbReference>
<reference evidence="1 2" key="2">
    <citation type="journal article" date="2014" name="Emerg. Microbes Infect.">
        <title>Potential impact on kidney infection: a whole-genome analysis of Leptospira santarosai serovar Shermani.</title>
        <authorList>
            <person name="Chou L.F."/>
            <person name="Chen T.W."/>
            <person name="Ko Y.C."/>
            <person name="Pan M.J."/>
            <person name="Tian Y.C."/>
            <person name="Chiu C.H."/>
            <person name="Tang P."/>
            <person name="Hung C.C."/>
            <person name="Yang C.W."/>
        </authorList>
    </citation>
    <scope>NUCLEOTIDE SEQUENCE</scope>
    <source>
        <strain evidence="1 2">LT 821</strain>
    </source>
</reference>
<reference evidence="1 2" key="1">
    <citation type="journal article" date="2012" name="Gene">
        <title>Sequence of Leptospira santarosai serovar Shermani genome and prediction of virulence-associated genes.</title>
        <authorList>
            <person name="Chou L.F."/>
            <person name="Chen Y.T."/>
            <person name="Lu C.W."/>
            <person name="Ko Y.C."/>
            <person name="Tang C.Y."/>
            <person name="Pan M.J."/>
            <person name="Tian Y.C."/>
            <person name="Chiu C.H."/>
            <person name="Hung C.C."/>
            <person name="Yang C.W."/>
        </authorList>
    </citation>
    <scope>NUCLEOTIDE SEQUENCE [LARGE SCALE GENOMIC DNA]</scope>
    <source>
        <strain evidence="1">LT 821</strain>
    </source>
</reference>
<gene>
    <name evidence="1" type="ORF">LSS_05960</name>
</gene>